<dbReference type="STRING" id="675635.Psed_5777"/>
<feature type="region of interest" description="Disordered" evidence="1">
    <location>
        <begin position="1"/>
        <end position="21"/>
    </location>
</feature>
<keyword evidence="2" id="KW-0472">Membrane</keyword>
<dbReference type="Proteomes" id="UP000007809">
    <property type="component" value="Chromosome"/>
</dbReference>
<dbReference type="HOGENOM" id="CLU_2318101_0_0_11"/>
<keyword evidence="2" id="KW-0812">Transmembrane</keyword>
<organism evidence="3 4">
    <name type="scientific">Pseudonocardia dioxanivorans (strain ATCC 55486 / DSM 44775 / JCM 13855 / CB1190)</name>
    <dbReference type="NCBI Taxonomy" id="675635"/>
    <lineage>
        <taxon>Bacteria</taxon>
        <taxon>Bacillati</taxon>
        <taxon>Actinomycetota</taxon>
        <taxon>Actinomycetes</taxon>
        <taxon>Pseudonocardiales</taxon>
        <taxon>Pseudonocardiaceae</taxon>
        <taxon>Pseudonocardia</taxon>
    </lineage>
</organism>
<gene>
    <name evidence="3" type="ordered locus">Psed_5777</name>
</gene>
<name>F4D1B6_PSEUX</name>
<feature type="transmembrane region" description="Helical" evidence="2">
    <location>
        <begin position="77"/>
        <end position="95"/>
    </location>
</feature>
<keyword evidence="2" id="KW-1133">Transmembrane helix</keyword>
<accession>F4D1B6</accession>
<sequence>MTLDPSSSSPARTTPTTPTTARTLAELRATAAAQRPTQSSSDWMETAFPLTAAGSAPVGLFVLWLESTPGAAGPTNWWPIAMLVLLVLWLLGRVIRGSR</sequence>
<protein>
    <submittedName>
        <fullName evidence="3">Uncharacterized protein</fullName>
    </submittedName>
</protein>
<dbReference type="AlphaFoldDB" id="F4D1B6"/>
<evidence type="ECO:0000313" key="3">
    <source>
        <dbReference type="EMBL" id="AEA27904.1"/>
    </source>
</evidence>
<reference evidence="3 4" key="1">
    <citation type="journal article" date="2011" name="J. Bacteriol.">
        <title>Genome sequence of the 1,4-dioxane-degrading Pseudonocardia dioxanivorans strain CB1190.</title>
        <authorList>
            <person name="Sales C.M."/>
            <person name="Mahendra S."/>
            <person name="Grostern A."/>
            <person name="Parales R.E."/>
            <person name="Goodwin L.A."/>
            <person name="Woyke T."/>
            <person name="Nolan M."/>
            <person name="Lapidus A."/>
            <person name="Chertkov O."/>
            <person name="Ovchinnikova G."/>
            <person name="Sczyrba A."/>
            <person name="Alvarez-Cohen L."/>
        </authorList>
    </citation>
    <scope>NUCLEOTIDE SEQUENCE [LARGE SCALE GENOMIC DNA]</scope>
    <source>
        <strain evidence="4">ATCC 55486 / DSM 44775 / JCM 13855 / CB1190</strain>
    </source>
</reference>
<dbReference type="EMBL" id="CP002593">
    <property type="protein sequence ID" value="AEA27904.1"/>
    <property type="molecule type" value="Genomic_DNA"/>
</dbReference>
<evidence type="ECO:0000256" key="2">
    <source>
        <dbReference type="SAM" id="Phobius"/>
    </source>
</evidence>
<dbReference type="KEGG" id="pdx:Psed_5777"/>
<keyword evidence="4" id="KW-1185">Reference proteome</keyword>
<evidence type="ECO:0000256" key="1">
    <source>
        <dbReference type="SAM" id="MobiDB-lite"/>
    </source>
</evidence>
<evidence type="ECO:0000313" key="4">
    <source>
        <dbReference type="Proteomes" id="UP000007809"/>
    </source>
</evidence>
<proteinExistence type="predicted"/>